<evidence type="ECO:0000256" key="2">
    <source>
        <dbReference type="ARBA" id="ARBA00005988"/>
    </source>
</evidence>
<evidence type="ECO:0000256" key="4">
    <source>
        <dbReference type="SAM" id="MobiDB-lite"/>
    </source>
</evidence>
<dbReference type="PANTHER" id="PTHR12756:SF12">
    <property type="entry name" value="CYTOSOLIC CARBOXYPEPTIDASE-LIKE PROTEIN 5"/>
    <property type="match status" value="1"/>
</dbReference>
<comment type="cofactor">
    <cofactor evidence="1">
        <name>Zn(2+)</name>
        <dbReference type="ChEBI" id="CHEBI:29105"/>
    </cofactor>
</comment>
<evidence type="ECO:0000256" key="3">
    <source>
        <dbReference type="PROSITE-ProRule" id="PRU01379"/>
    </source>
</evidence>
<dbReference type="Proteomes" id="UP001189429">
    <property type="component" value="Unassembled WGS sequence"/>
</dbReference>
<protein>
    <recommendedName>
        <fullName evidence="5">Peptidase M14 domain-containing protein</fullName>
    </recommendedName>
</protein>
<feature type="active site" description="Proton donor/acceptor" evidence="3">
    <location>
        <position position="263"/>
    </location>
</feature>
<feature type="compositionally biased region" description="Basic residues" evidence="4">
    <location>
        <begin position="556"/>
        <end position="574"/>
    </location>
</feature>
<dbReference type="EMBL" id="CAUYUJ010021993">
    <property type="protein sequence ID" value="CAK0908329.1"/>
    <property type="molecule type" value="Genomic_DNA"/>
</dbReference>
<gene>
    <name evidence="6" type="ORF">PCOR1329_LOCUS83030</name>
</gene>
<comment type="similarity">
    <text evidence="2 3">Belongs to the peptidase M14 family.</text>
</comment>
<dbReference type="Gene3D" id="3.40.630.10">
    <property type="entry name" value="Zn peptidases"/>
    <property type="match status" value="1"/>
</dbReference>
<comment type="caution">
    <text evidence="6">The sequence shown here is derived from an EMBL/GenBank/DDBJ whole genome shotgun (WGS) entry which is preliminary data.</text>
</comment>
<accession>A0ABN9Y6W2</accession>
<evidence type="ECO:0000259" key="5">
    <source>
        <dbReference type="PROSITE" id="PS52035"/>
    </source>
</evidence>
<feature type="region of interest" description="Disordered" evidence="4">
    <location>
        <begin position="431"/>
        <end position="494"/>
    </location>
</feature>
<dbReference type="PANTHER" id="PTHR12756">
    <property type="entry name" value="CYTOSOLIC CARBOXYPEPTIDASE"/>
    <property type="match status" value="1"/>
</dbReference>
<feature type="domain" description="Peptidase M14" evidence="5">
    <location>
        <begin position="1"/>
        <end position="306"/>
    </location>
</feature>
<dbReference type="PROSITE" id="PS52035">
    <property type="entry name" value="PEPTIDASE_M14"/>
    <property type="match status" value="1"/>
</dbReference>
<dbReference type="InterPro" id="IPR050821">
    <property type="entry name" value="Cytosolic_carboxypeptidase"/>
</dbReference>
<feature type="compositionally biased region" description="Low complexity" evidence="4">
    <location>
        <begin position="440"/>
        <end position="450"/>
    </location>
</feature>
<dbReference type="Pfam" id="PF00246">
    <property type="entry name" value="Peptidase_M14"/>
    <property type="match status" value="1"/>
</dbReference>
<evidence type="ECO:0000313" key="7">
    <source>
        <dbReference type="Proteomes" id="UP001189429"/>
    </source>
</evidence>
<evidence type="ECO:0000313" key="6">
    <source>
        <dbReference type="EMBL" id="CAK0908329.1"/>
    </source>
</evidence>
<feature type="region of interest" description="Disordered" evidence="4">
    <location>
        <begin position="510"/>
        <end position="585"/>
    </location>
</feature>
<keyword evidence="7" id="KW-1185">Reference proteome</keyword>
<dbReference type="InterPro" id="IPR000834">
    <property type="entry name" value="Peptidase_M14"/>
</dbReference>
<dbReference type="SUPFAM" id="SSF53187">
    <property type="entry name" value="Zn-dependent exopeptidases"/>
    <property type="match status" value="1"/>
</dbReference>
<feature type="compositionally biased region" description="Low complexity" evidence="4">
    <location>
        <begin position="537"/>
        <end position="555"/>
    </location>
</feature>
<organism evidence="6 7">
    <name type="scientific">Prorocentrum cordatum</name>
    <dbReference type="NCBI Taxonomy" id="2364126"/>
    <lineage>
        <taxon>Eukaryota</taxon>
        <taxon>Sar</taxon>
        <taxon>Alveolata</taxon>
        <taxon>Dinophyceae</taxon>
        <taxon>Prorocentrales</taxon>
        <taxon>Prorocentraceae</taxon>
        <taxon>Prorocentrum</taxon>
    </lineage>
</organism>
<reference evidence="6" key="1">
    <citation type="submission" date="2023-10" db="EMBL/GenBank/DDBJ databases">
        <authorList>
            <person name="Chen Y."/>
            <person name="Shah S."/>
            <person name="Dougan E. K."/>
            <person name="Thang M."/>
            <person name="Chan C."/>
        </authorList>
    </citation>
    <scope>NUCLEOTIDE SEQUENCE [LARGE SCALE GENOMIC DNA]</scope>
</reference>
<name>A0ABN9Y6W2_9DINO</name>
<sequence>MLSGALQESWVPRAGSAVYFHRQELDRSLEERAVDLLTITAAPRRGEPRQLERYPPDLPLRGEPPRHFPGRPVAFFSARVHPGETPGQFALLGALRLLLSEDPRAAALREAFVFKVVPMLNPDGVARGHYRTNSRGLNLNRHYDAPVRAEHEAVWSVRRLLEYWAETRGERERLLLYVDFHAHATKQGCFFLANRLEGAGQAWNMGYARACQVNSPHFDITACEFAAAGVKEEKKDKDGLGKEGSGRVAIYKCCRLCHAYTLECNYNSGKYVNHTYAPSAAGLPSWAESPGAAAGREAVVPYGAGCWANIGEALCVSLLDMYGHNCCSRLPGSKYGSLVRLVGASHLLGQTPASTARKAPAEILPLALAQLTLDAASEREACCQRGPQCCWGAGPAPGGGSAAARRQSWSGRCRGRGSPCAASVRTVVGRGAQRLQLGTPRQPGLPSRSPSPRRPPPARSPRQGRPPRGGRAARPPPGRGRRQAGATHGQRPVAAPQVELAVLQAGAGGRACQEGVRRLPAAGGQPGDRGRRRPRPRGLAAGRAGLQLEPGAARQARPRRQRRSAPRLPARRGRERAAARRAAEPVVARASRWTCRGWKRC</sequence>
<evidence type="ECO:0000256" key="1">
    <source>
        <dbReference type="ARBA" id="ARBA00001947"/>
    </source>
</evidence>
<proteinExistence type="inferred from homology"/>